<reference evidence="4" key="1">
    <citation type="submission" date="2020-08" db="EMBL/GenBank/DDBJ databases">
        <title>Genome public.</title>
        <authorList>
            <person name="Liu C."/>
            <person name="Sun Q."/>
        </authorList>
    </citation>
    <scope>NUCLEOTIDE SEQUENCE</scope>
    <source>
        <strain evidence="4">NSJ-23</strain>
    </source>
</reference>
<evidence type="ECO:0000256" key="1">
    <source>
        <dbReference type="ARBA" id="ARBA00022679"/>
    </source>
</evidence>
<evidence type="ECO:0000313" key="4">
    <source>
        <dbReference type="EMBL" id="MBC5721412.1"/>
    </source>
</evidence>
<comment type="caution">
    <text evidence="4">The sequence shown here is derived from an EMBL/GenBank/DDBJ whole genome shotgun (WGS) entry which is preliminary data.</text>
</comment>
<dbReference type="Pfam" id="PF00583">
    <property type="entry name" value="Acetyltransf_1"/>
    <property type="match status" value="1"/>
</dbReference>
<name>A0A8J6J7K1_9FIRM</name>
<dbReference type="InterPro" id="IPR016181">
    <property type="entry name" value="Acyl_CoA_acyltransferase"/>
</dbReference>
<dbReference type="Proteomes" id="UP000628736">
    <property type="component" value="Unassembled WGS sequence"/>
</dbReference>
<organism evidence="4 5">
    <name type="scientific">Flintibacter hominis</name>
    <dbReference type="NCBI Taxonomy" id="2763048"/>
    <lineage>
        <taxon>Bacteria</taxon>
        <taxon>Bacillati</taxon>
        <taxon>Bacillota</taxon>
        <taxon>Clostridia</taxon>
        <taxon>Eubacteriales</taxon>
        <taxon>Flintibacter</taxon>
    </lineage>
</organism>
<evidence type="ECO:0000313" key="5">
    <source>
        <dbReference type="Proteomes" id="UP000628736"/>
    </source>
</evidence>
<feature type="domain" description="N-acetyltransferase" evidence="3">
    <location>
        <begin position="1"/>
        <end position="173"/>
    </location>
</feature>
<dbReference type="GO" id="GO:0016747">
    <property type="term" value="F:acyltransferase activity, transferring groups other than amino-acyl groups"/>
    <property type="evidence" value="ECO:0007669"/>
    <property type="project" value="InterPro"/>
</dbReference>
<dbReference type="CDD" id="cd04301">
    <property type="entry name" value="NAT_SF"/>
    <property type="match status" value="1"/>
</dbReference>
<protein>
    <submittedName>
        <fullName evidence="4">GNAT family N-acetyltransferase</fullName>
    </submittedName>
</protein>
<dbReference type="InterPro" id="IPR050832">
    <property type="entry name" value="Bact_Acetyltransf"/>
</dbReference>
<dbReference type="Gene3D" id="3.40.630.30">
    <property type="match status" value="1"/>
</dbReference>
<dbReference type="SUPFAM" id="SSF55729">
    <property type="entry name" value="Acyl-CoA N-acyltransferases (Nat)"/>
    <property type="match status" value="1"/>
</dbReference>
<accession>A0A8J6J7K1</accession>
<keyword evidence="1" id="KW-0808">Transferase</keyword>
<dbReference type="RefSeq" id="WP_186851889.1">
    <property type="nucleotide sequence ID" value="NZ_JACOPO010000001.1"/>
</dbReference>
<dbReference type="PANTHER" id="PTHR43877:SF1">
    <property type="entry name" value="ACETYLTRANSFERASE"/>
    <property type="match status" value="1"/>
</dbReference>
<evidence type="ECO:0000256" key="2">
    <source>
        <dbReference type="ARBA" id="ARBA00023315"/>
    </source>
</evidence>
<dbReference type="EMBL" id="JACOPO010000001">
    <property type="protein sequence ID" value="MBC5721412.1"/>
    <property type="molecule type" value="Genomic_DNA"/>
</dbReference>
<gene>
    <name evidence="4" type="ORF">H8S11_01045</name>
</gene>
<dbReference type="InterPro" id="IPR000182">
    <property type="entry name" value="GNAT_dom"/>
</dbReference>
<evidence type="ECO:0000259" key="3">
    <source>
        <dbReference type="PROSITE" id="PS51186"/>
    </source>
</evidence>
<keyword evidence="2" id="KW-0012">Acyltransferase</keyword>
<dbReference type="PANTHER" id="PTHR43877">
    <property type="entry name" value="AMINOALKYLPHOSPHONATE N-ACETYLTRANSFERASE-RELATED-RELATED"/>
    <property type="match status" value="1"/>
</dbReference>
<keyword evidence="5" id="KW-1185">Reference proteome</keyword>
<dbReference type="AlphaFoldDB" id="A0A8J6J7K1"/>
<dbReference type="PROSITE" id="PS51186">
    <property type="entry name" value="GNAT"/>
    <property type="match status" value="1"/>
</dbReference>
<sequence length="173" mass="19764">MIRLACADDLDAVDAIYDAILTLEEARPVSFTNWQRGKYPTLDHARRAMEEHTLWLAGEDGKYYGTFILNGIQLPEYAQIPWQFQAPPDQVAVIHTLMVHPDWSGRGKGRELVAFCEEESRRQGKSVIRLDTPEGNTPANLMYARLGYRLAGAAEFFFQGFIHEILNCYEKKL</sequence>
<proteinExistence type="predicted"/>